<comment type="caution">
    <text evidence="6">The sequence shown here is derived from an EMBL/GenBank/DDBJ whole genome shotgun (WGS) entry which is preliminary data.</text>
</comment>
<dbReference type="InterPro" id="IPR029016">
    <property type="entry name" value="GAF-like_dom_sf"/>
</dbReference>
<dbReference type="InterPro" id="IPR036390">
    <property type="entry name" value="WH_DNA-bd_sf"/>
</dbReference>
<dbReference type="Pfam" id="PF09339">
    <property type="entry name" value="HTH_IclR"/>
    <property type="match status" value="1"/>
</dbReference>
<dbReference type="Pfam" id="PF01614">
    <property type="entry name" value="IclR_C"/>
    <property type="match status" value="1"/>
</dbReference>
<dbReference type="AlphaFoldDB" id="A0A7X3K1W8"/>
<evidence type="ECO:0000256" key="3">
    <source>
        <dbReference type="ARBA" id="ARBA00023163"/>
    </source>
</evidence>
<proteinExistence type="predicted"/>
<dbReference type="Proteomes" id="UP000438106">
    <property type="component" value="Unassembled WGS sequence"/>
</dbReference>
<accession>A0A7X3K1W8</accession>
<dbReference type="InterPro" id="IPR014757">
    <property type="entry name" value="Tscrpt_reg_IclR_C"/>
</dbReference>
<dbReference type="GO" id="GO:0045892">
    <property type="term" value="P:negative regulation of DNA-templated transcription"/>
    <property type="evidence" value="ECO:0007669"/>
    <property type="project" value="TreeGrafter"/>
</dbReference>
<dbReference type="EMBL" id="WQRF01000001">
    <property type="protein sequence ID" value="MVS97446.1"/>
    <property type="molecule type" value="Genomic_DNA"/>
</dbReference>
<evidence type="ECO:0000256" key="2">
    <source>
        <dbReference type="ARBA" id="ARBA00023125"/>
    </source>
</evidence>
<dbReference type="InterPro" id="IPR036388">
    <property type="entry name" value="WH-like_DNA-bd_sf"/>
</dbReference>
<dbReference type="GO" id="GO:0003700">
    <property type="term" value="F:DNA-binding transcription factor activity"/>
    <property type="evidence" value="ECO:0007669"/>
    <property type="project" value="TreeGrafter"/>
</dbReference>
<dbReference type="RefSeq" id="WP_157288649.1">
    <property type="nucleotide sequence ID" value="NZ_WQRF01000001.1"/>
</dbReference>
<protein>
    <submittedName>
        <fullName evidence="6">Helix-turn-helix domain-containing protein</fullName>
    </submittedName>
</protein>
<sequence>MASIDPNTASKHTIPVIDRMMELLEALEQREAGMTISDLIVVLNQPRTSVYRILNTLQLHDMVRRDDSGAYHLGARLLTLASHVATRASDFDLVAVAQSHIDQLAAELGDGVKLSVIDNEGILVLAAAQGRREYALTVAPGQRMPIHAGAASKLLLAYLDAKEQEYWINRPLSAYTGKTITDPKRLRTELARIRRLGWAQDKGENAPSIHAFAAPVINKDGKVIAALSVPFLSGTEAARMETIRMAAITTAAAISTALQA</sequence>
<reference evidence="6 7" key="1">
    <citation type="submission" date="2019-12" db="EMBL/GenBank/DDBJ databases">
        <title>Devosia maris sp. nov., isolated from the deep seawater.</title>
        <authorList>
            <person name="Liu Y."/>
        </authorList>
    </citation>
    <scope>NUCLEOTIDE SEQUENCE [LARGE SCALE GENOMIC DNA]</scope>
    <source>
        <strain evidence="6 7">L53-10-65</strain>
    </source>
</reference>
<name>A0A7X3K1W8_9HYPH</name>
<keyword evidence="1" id="KW-0805">Transcription regulation</keyword>
<dbReference type="SMART" id="SM00346">
    <property type="entry name" value="HTH_ICLR"/>
    <property type="match status" value="1"/>
</dbReference>
<evidence type="ECO:0000313" key="7">
    <source>
        <dbReference type="Proteomes" id="UP000438106"/>
    </source>
</evidence>
<gene>
    <name evidence="6" type="ORF">GO014_00195</name>
</gene>
<dbReference type="InterPro" id="IPR005471">
    <property type="entry name" value="Tscrpt_reg_IclR_N"/>
</dbReference>
<dbReference type="Gene3D" id="3.30.450.40">
    <property type="match status" value="1"/>
</dbReference>
<evidence type="ECO:0000256" key="1">
    <source>
        <dbReference type="ARBA" id="ARBA00023015"/>
    </source>
</evidence>
<dbReference type="PROSITE" id="PS51078">
    <property type="entry name" value="ICLR_ED"/>
    <property type="match status" value="1"/>
</dbReference>
<dbReference type="PROSITE" id="PS51077">
    <property type="entry name" value="HTH_ICLR"/>
    <property type="match status" value="1"/>
</dbReference>
<keyword evidence="2" id="KW-0238">DNA-binding</keyword>
<feature type="domain" description="IclR-ED" evidence="5">
    <location>
        <begin position="76"/>
        <end position="260"/>
    </location>
</feature>
<keyword evidence="7" id="KW-1185">Reference proteome</keyword>
<evidence type="ECO:0000313" key="6">
    <source>
        <dbReference type="EMBL" id="MVS97446.1"/>
    </source>
</evidence>
<organism evidence="6 7">
    <name type="scientific">Devosia marina</name>
    <dbReference type="NCBI Taxonomy" id="2683198"/>
    <lineage>
        <taxon>Bacteria</taxon>
        <taxon>Pseudomonadati</taxon>
        <taxon>Pseudomonadota</taxon>
        <taxon>Alphaproteobacteria</taxon>
        <taxon>Hyphomicrobiales</taxon>
        <taxon>Devosiaceae</taxon>
        <taxon>Devosia</taxon>
    </lineage>
</organism>
<keyword evidence="3" id="KW-0804">Transcription</keyword>
<evidence type="ECO:0000259" key="4">
    <source>
        <dbReference type="PROSITE" id="PS51077"/>
    </source>
</evidence>
<evidence type="ECO:0000259" key="5">
    <source>
        <dbReference type="PROSITE" id="PS51078"/>
    </source>
</evidence>
<dbReference type="SUPFAM" id="SSF46785">
    <property type="entry name" value="Winged helix' DNA-binding domain"/>
    <property type="match status" value="1"/>
</dbReference>
<dbReference type="Gene3D" id="1.10.10.10">
    <property type="entry name" value="Winged helix-like DNA-binding domain superfamily/Winged helix DNA-binding domain"/>
    <property type="match status" value="1"/>
</dbReference>
<dbReference type="SUPFAM" id="SSF55781">
    <property type="entry name" value="GAF domain-like"/>
    <property type="match status" value="1"/>
</dbReference>
<dbReference type="PANTHER" id="PTHR30136:SF35">
    <property type="entry name" value="HTH-TYPE TRANSCRIPTIONAL REGULATOR RV1719"/>
    <property type="match status" value="1"/>
</dbReference>
<dbReference type="PANTHER" id="PTHR30136">
    <property type="entry name" value="HELIX-TURN-HELIX TRANSCRIPTIONAL REGULATOR, ICLR FAMILY"/>
    <property type="match status" value="1"/>
</dbReference>
<dbReference type="GO" id="GO:0003677">
    <property type="term" value="F:DNA binding"/>
    <property type="evidence" value="ECO:0007669"/>
    <property type="project" value="UniProtKB-KW"/>
</dbReference>
<feature type="domain" description="HTH iclR-type" evidence="4">
    <location>
        <begin position="14"/>
        <end position="75"/>
    </location>
</feature>
<dbReference type="InterPro" id="IPR050707">
    <property type="entry name" value="HTH_MetabolicPath_Reg"/>
</dbReference>